<dbReference type="GO" id="GO:0005637">
    <property type="term" value="C:nuclear inner membrane"/>
    <property type="evidence" value="ECO:0007669"/>
    <property type="project" value="EnsemblFungi"/>
</dbReference>
<dbReference type="GO" id="GO:0160104">
    <property type="term" value="F:tRNA (guanine(26)-N2)-dimethyltransferase activity"/>
    <property type="evidence" value="ECO:0007669"/>
    <property type="project" value="UniProtKB-EC"/>
</dbReference>
<dbReference type="GO" id="GO:0002940">
    <property type="term" value="P:tRNA N2-guanine methylation"/>
    <property type="evidence" value="ECO:0007669"/>
    <property type="project" value="EnsemblFungi"/>
</dbReference>
<dbReference type="Gene3D" id="3.40.50.150">
    <property type="entry name" value="Vaccinia Virus protein VP39"/>
    <property type="match status" value="1"/>
</dbReference>
<name>A0A059F5B0_9MICR</name>
<dbReference type="EC" id="2.1.1.216" evidence="7"/>
<keyword evidence="4 12" id="KW-0949">S-adenosyl-L-methionine</keyword>
<evidence type="ECO:0000256" key="10">
    <source>
        <dbReference type="ARBA" id="ARBA00082896"/>
    </source>
</evidence>
<dbReference type="GO" id="GO:0000049">
    <property type="term" value="F:tRNA binding"/>
    <property type="evidence" value="ECO:0007669"/>
    <property type="project" value="UniProtKB-UniRule"/>
</dbReference>
<dbReference type="EMBL" id="KK365132">
    <property type="protein sequence ID" value="KCZ82169.1"/>
    <property type="molecule type" value="Genomic_DNA"/>
</dbReference>
<dbReference type="OrthoDB" id="6349953at2759"/>
<dbReference type="HOGENOM" id="CLU_010862_5_0_1"/>
<gene>
    <name evidence="13" type="ORF">H312_00446</name>
</gene>
<comment type="catalytic activity">
    <reaction evidence="8">
        <text>guanosine(26) in tRNA + 2 S-adenosyl-L-methionine = N(2)-dimethylguanosine(26) in tRNA + 2 S-adenosyl-L-homocysteine + 2 H(+)</text>
        <dbReference type="Rhea" id="RHEA:43140"/>
        <dbReference type="Rhea" id="RHEA-COMP:10359"/>
        <dbReference type="Rhea" id="RHEA-COMP:10360"/>
        <dbReference type="ChEBI" id="CHEBI:15378"/>
        <dbReference type="ChEBI" id="CHEBI:57856"/>
        <dbReference type="ChEBI" id="CHEBI:59789"/>
        <dbReference type="ChEBI" id="CHEBI:74269"/>
        <dbReference type="ChEBI" id="CHEBI:74513"/>
        <dbReference type="EC" id="2.1.1.216"/>
    </reaction>
</comment>
<reference evidence="13 14" key="2">
    <citation type="submission" date="2014-03" db="EMBL/GenBank/DDBJ databases">
        <title>The Genome Sequence of Anncaliia algerae insect isolate PRA339.</title>
        <authorList>
            <consortium name="The Broad Institute Genome Sequencing Platform"/>
            <consortium name="The Broad Institute Genome Sequencing Center for Infectious Disease"/>
            <person name="Cuomo C."/>
            <person name="Becnel J."/>
            <person name="Sanscrainte N."/>
            <person name="Walker B."/>
            <person name="Young S.K."/>
            <person name="Zeng Q."/>
            <person name="Gargeya S."/>
            <person name="Fitzgerald M."/>
            <person name="Haas B."/>
            <person name="Abouelleil A."/>
            <person name="Alvarado L."/>
            <person name="Arachchi H.M."/>
            <person name="Berlin A.M."/>
            <person name="Chapman S.B."/>
            <person name="Dewar J."/>
            <person name="Goldberg J."/>
            <person name="Griggs A."/>
            <person name="Gujja S."/>
            <person name="Hansen M."/>
            <person name="Howarth C."/>
            <person name="Imamovic A."/>
            <person name="Larimer J."/>
            <person name="McCowan C."/>
            <person name="Murphy C."/>
            <person name="Neiman D."/>
            <person name="Pearson M."/>
            <person name="Priest M."/>
            <person name="Roberts A."/>
            <person name="Saif S."/>
            <person name="Shea T."/>
            <person name="Sisk P."/>
            <person name="Sykes S."/>
            <person name="Wortman J."/>
            <person name="Nusbaum C."/>
            <person name="Birren B."/>
        </authorList>
    </citation>
    <scope>NUCLEOTIDE SEQUENCE [LARGE SCALE GENOMIC DNA]</scope>
    <source>
        <strain evidence="13 14">PRA339</strain>
    </source>
</reference>
<dbReference type="Proteomes" id="UP000030655">
    <property type="component" value="Unassembled WGS sequence"/>
</dbReference>
<evidence type="ECO:0000313" key="14">
    <source>
        <dbReference type="Proteomes" id="UP000030655"/>
    </source>
</evidence>
<proteinExistence type="inferred from homology"/>
<keyword evidence="5 12" id="KW-0819">tRNA processing</keyword>
<evidence type="ECO:0000256" key="4">
    <source>
        <dbReference type="ARBA" id="ARBA00022691"/>
    </source>
</evidence>
<keyword evidence="1 12" id="KW-0820">tRNA-binding</keyword>
<dbReference type="FunFam" id="3.30.56.70:FF:000001">
    <property type="entry name" value="tRNA (guanine(26)-N(2))-dimethyltransferase"/>
    <property type="match status" value="1"/>
</dbReference>
<dbReference type="PROSITE" id="PS51626">
    <property type="entry name" value="SAM_MT_TRM1"/>
    <property type="match status" value="1"/>
</dbReference>
<evidence type="ECO:0000313" key="13">
    <source>
        <dbReference type="EMBL" id="KCZ82169.1"/>
    </source>
</evidence>
<dbReference type="STRING" id="1288291.A0A059F5B0"/>
<evidence type="ECO:0000256" key="7">
    <source>
        <dbReference type="ARBA" id="ARBA00039099"/>
    </source>
</evidence>
<evidence type="ECO:0000256" key="5">
    <source>
        <dbReference type="ARBA" id="ARBA00022694"/>
    </source>
</evidence>
<accession>A0A059F5B0</accession>
<dbReference type="VEuPathDB" id="MicrosporidiaDB:H312_00446"/>
<dbReference type="SUPFAM" id="SSF53335">
    <property type="entry name" value="S-adenosyl-L-methionine-dependent methyltransferases"/>
    <property type="match status" value="1"/>
</dbReference>
<dbReference type="Pfam" id="PF02005">
    <property type="entry name" value="TRM"/>
    <property type="match status" value="1"/>
</dbReference>
<organism evidence="13 14">
    <name type="scientific">Anncaliia algerae PRA339</name>
    <dbReference type="NCBI Taxonomy" id="1288291"/>
    <lineage>
        <taxon>Eukaryota</taxon>
        <taxon>Fungi</taxon>
        <taxon>Fungi incertae sedis</taxon>
        <taxon>Microsporidia</taxon>
        <taxon>Tubulinosematoidea</taxon>
        <taxon>Tubulinosematidae</taxon>
        <taxon>Anncaliia</taxon>
    </lineage>
</organism>
<reference evidence="14" key="1">
    <citation type="submission" date="2013-02" db="EMBL/GenBank/DDBJ databases">
        <authorList>
            <consortium name="The Broad Institute Genome Sequencing Platform"/>
            <person name="Cuomo C."/>
            <person name="Becnel J."/>
            <person name="Sanscrainte N."/>
            <person name="Walker B."/>
            <person name="Young S.K."/>
            <person name="Zeng Q."/>
            <person name="Gargeya S."/>
            <person name="Fitzgerald M."/>
            <person name="Haas B."/>
            <person name="Abouelleil A."/>
            <person name="Alvarado L."/>
            <person name="Arachchi H.M."/>
            <person name="Berlin A.M."/>
            <person name="Chapman S.B."/>
            <person name="Dewar J."/>
            <person name="Goldberg J."/>
            <person name="Griggs A."/>
            <person name="Gujja S."/>
            <person name="Hansen M."/>
            <person name="Howarth C."/>
            <person name="Imamovic A."/>
            <person name="Larimer J."/>
            <person name="McCowan C."/>
            <person name="Murphy C."/>
            <person name="Neiman D."/>
            <person name="Pearson M."/>
            <person name="Priest M."/>
            <person name="Roberts A."/>
            <person name="Saif S."/>
            <person name="Shea T."/>
            <person name="Sisk P."/>
            <person name="Sykes S."/>
            <person name="Wortman J."/>
            <person name="Nusbaum C."/>
            <person name="Birren B."/>
        </authorList>
    </citation>
    <scope>NUCLEOTIDE SEQUENCE [LARGE SCALE GENOMIC DNA]</scope>
    <source>
        <strain evidence="14">PRA339</strain>
    </source>
</reference>
<comment type="similarity">
    <text evidence="12">Belongs to the class I-like SAM-binding methyltransferase superfamily. Trm1 family.</text>
</comment>
<sequence length="410" mass="47526">MNTNEHEVEGVKLIQSHNAFYNPAQKLNRDLSVLVINTYIEEIKNPKILETMSATGLRGIRYCKEIKNNPQVFLNDISEKSIEEIKINLKLNDIINASVTKNDCINLMNSNKSFYNVIDIDPYGSCNVYVESAFRGIKHNGLLCITATDTAVLCSQRVKCFSRYDTLIVRESSCHEIALRTLLSFVSRCASRNNCSIEPLLSISVDYYVRIFLIVKKSETLAKNTFHNNSYFLICQCFNRREIRMNDSEVNNDCELCHKKMKLCGPFWNKPLHNKEFINKMLKNDLEKRILGFLNIMNSELDTPFYYCLNDLSKQIKCCTPPLRKIVNALLNAHYKVSLTHCKLNSIKTNASLNLIYFLINRYNKKEDLFKDQFKGLEFSFDDNSKTNEVIRDDFYRGLMFSHLGPLKRV</sequence>
<evidence type="ECO:0000256" key="6">
    <source>
        <dbReference type="ARBA" id="ARBA00022884"/>
    </source>
</evidence>
<evidence type="ECO:0000256" key="11">
    <source>
        <dbReference type="ARBA" id="ARBA00083299"/>
    </source>
</evidence>
<dbReference type="PANTHER" id="PTHR10631">
    <property type="entry name" value="N 2 ,N 2 -DIMETHYLGUANOSINE TRNA METHYLTRANSFERASE"/>
    <property type="match status" value="1"/>
</dbReference>
<evidence type="ECO:0000256" key="12">
    <source>
        <dbReference type="PROSITE-ProRule" id="PRU00958"/>
    </source>
</evidence>
<evidence type="ECO:0000256" key="9">
    <source>
        <dbReference type="ARBA" id="ARBA00077143"/>
    </source>
</evidence>
<keyword evidence="2 12" id="KW-0489">Methyltransferase</keyword>
<dbReference type="GO" id="GO:0140691">
    <property type="term" value="F:RNA folding chaperone"/>
    <property type="evidence" value="ECO:0007669"/>
    <property type="project" value="EnsemblFungi"/>
</dbReference>
<keyword evidence="3 12" id="KW-0808">Transferase</keyword>
<dbReference type="InterPro" id="IPR042296">
    <property type="entry name" value="tRNA_met_Trm1_C"/>
</dbReference>
<dbReference type="GO" id="GO:0160103">
    <property type="term" value="F:tRNA (guanine(26)-N2/guanine(27)-N2)-dimethyltransferase activity"/>
    <property type="evidence" value="ECO:0007669"/>
    <property type="project" value="EnsemblFungi"/>
</dbReference>
<protein>
    <recommendedName>
        <fullName evidence="7">tRNA (guanine(26)-N(2))-dimethyltransferase</fullName>
        <ecNumber evidence="7">2.1.1.216</ecNumber>
    </recommendedName>
    <alternativeName>
        <fullName evidence="10">tRNA 2,2-dimethylguanosine-26 methyltransferase</fullName>
    </alternativeName>
    <alternativeName>
        <fullName evidence="9">tRNA(guanine-26,N(2)-N(2)) methyltransferase</fullName>
    </alternativeName>
    <alternativeName>
        <fullName evidence="11">tRNA(m(2,2)G26)dimethyltransferase</fullName>
    </alternativeName>
</protein>
<keyword evidence="6 12" id="KW-0694">RNA-binding</keyword>
<evidence type="ECO:0000256" key="2">
    <source>
        <dbReference type="ARBA" id="ARBA00022603"/>
    </source>
</evidence>
<dbReference type="AlphaFoldDB" id="A0A059F5B0"/>
<dbReference type="GO" id="GO:0005739">
    <property type="term" value="C:mitochondrion"/>
    <property type="evidence" value="ECO:0007669"/>
    <property type="project" value="EnsemblFungi"/>
</dbReference>
<dbReference type="InterPro" id="IPR029063">
    <property type="entry name" value="SAM-dependent_MTases_sf"/>
</dbReference>
<evidence type="ECO:0000256" key="1">
    <source>
        <dbReference type="ARBA" id="ARBA00022555"/>
    </source>
</evidence>
<evidence type="ECO:0000256" key="8">
    <source>
        <dbReference type="ARBA" id="ARBA00051897"/>
    </source>
</evidence>
<feature type="non-terminal residue" evidence="13">
    <location>
        <position position="1"/>
    </location>
</feature>
<dbReference type="Gene3D" id="3.30.56.70">
    <property type="entry name" value="N2,N2-dimethylguanosine tRNA methyltransferase, C-terminal domain"/>
    <property type="match status" value="1"/>
</dbReference>
<dbReference type="PANTHER" id="PTHR10631:SF3">
    <property type="entry name" value="TRNA (GUANINE(26)-N(2))-DIMETHYLTRANSFERASE"/>
    <property type="match status" value="1"/>
</dbReference>
<evidence type="ECO:0000256" key="3">
    <source>
        <dbReference type="ARBA" id="ARBA00022679"/>
    </source>
</evidence>
<dbReference type="InterPro" id="IPR002905">
    <property type="entry name" value="Trm1"/>
</dbReference>
<dbReference type="NCBIfam" id="TIGR00308">
    <property type="entry name" value="TRM1"/>
    <property type="match status" value="1"/>
</dbReference>
<keyword evidence="14" id="KW-1185">Reference proteome</keyword>